<protein>
    <submittedName>
        <fullName evidence="2">Uncharacterized protein</fullName>
    </submittedName>
</protein>
<dbReference type="AlphaFoldDB" id="A0AAE1YL69"/>
<organism evidence="2 3">
    <name type="scientific">Sesamum alatum</name>
    <dbReference type="NCBI Taxonomy" id="300844"/>
    <lineage>
        <taxon>Eukaryota</taxon>
        <taxon>Viridiplantae</taxon>
        <taxon>Streptophyta</taxon>
        <taxon>Embryophyta</taxon>
        <taxon>Tracheophyta</taxon>
        <taxon>Spermatophyta</taxon>
        <taxon>Magnoliopsida</taxon>
        <taxon>eudicotyledons</taxon>
        <taxon>Gunneridae</taxon>
        <taxon>Pentapetalae</taxon>
        <taxon>asterids</taxon>
        <taxon>lamiids</taxon>
        <taxon>Lamiales</taxon>
        <taxon>Pedaliaceae</taxon>
        <taxon>Sesamum</taxon>
    </lineage>
</organism>
<reference evidence="2" key="2">
    <citation type="journal article" date="2024" name="Plant">
        <title>Genomic evolution and insights into agronomic trait innovations of Sesamum species.</title>
        <authorList>
            <person name="Miao H."/>
            <person name="Wang L."/>
            <person name="Qu L."/>
            <person name="Liu H."/>
            <person name="Sun Y."/>
            <person name="Le M."/>
            <person name="Wang Q."/>
            <person name="Wei S."/>
            <person name="Zheng Y."/>
            <person name="Lin W."/>
            <person name="Duan Y."/>
            <person name="Cao H."/>
            <person name="Xiong S."/>
            <person name="Wang X."/>
            <person name="Wei L."/>
            <person name="Li C."/>
            <person name="Ma Q."/>
            <person name="Ju M."/>
            <person name="Zhao R."/>
            <person name="Li G."/>
            <person name="Mu C."/>
            <person name="Tian Q."/>
            <person name="Mei H."/>
            <person name="Zhang T."/>
            <person name="Gao T."/>
            <person name="Zhang H."/>
        </authorList>
    </citation>
    <scope>NUCLEOTIDE SEQUENCE</scope>
    <source>
        <strain evidence="2">3651</strain>
    </source>
</reference>
<dbReference type="Proteomes" id="UP001293254">
    <property type="component" value="Unassembled WGS sequence"/>
</dbReference>
<evidence type="ECO:0000313" key="2">
    <source>
        <dbReference type="EMBL" id="KAK4432072.1"/>
    </source>
</evidence>
<sequence length="193" mass="21797">MYRVLMHKFLDQPTWNAPISPVRNEPAISSATVRQETTQPLNAIHMNLATQSVILHPTAMASIPKLNQNFQPLQSNSSNPQLVSSDSRTPHRLIGSRKIIKRNQPPRFSPRSNQDVSRIKSSSFQDNPFQHFPSSAQKFFLPHNYGPPTRFSPKLKKTSADPETPKTGESAASLARVARKRVSAFLRAQTRFW</sequence>
<accession>A0AAE1YL69</accession>
<reference evidence="2" key="1">
    <citation type="submission" date="2020-06" db="EMBL/GenBank/DDBJ databases">
        <authorList>
            <person name="Li T."/>
            <person name="Hu X."/>
            <person name="Zhang T."/>
            <person name="Song X."/>
            <person name="Zhang H."/>
            <person name="Dai N."/>
            <person name="Sheng W."/>
            <person name="Hou X."/>
            <person name="Wei L."/>
        </authorList>
    </citation>
    <scope>NUCLEOTIDE SEQUENCE</scope>
    <source>
        <strain evidence="2">3651</strain>
        <tissue evidence="2">Leaf</tissue>
    </source>
</reference>
<feature type="region of interest" description="Disordered" evidence="1">
    <location>
        <begin position="146"/>
        <end position="172"/>
    </location>
</feature>
<dbReference type="EMBL" id="JACGWO010000003">
    <property type="protein sequence ID" value="KAK4432072.1"/>
    <property type="molecule type" value="Genomic_DNA"/>
</dbReference>
<feature type="compositionally biased region" description="Polar residues" evidence="1">
    <location>
        <begin position="70"/>
        <end position="87"/>
    </location>
</feature>
<name>A0AAE1YL69_9LAMI</name>
<evidence type="ECO:0000256" key="1">
    <source>
        <dbReference type="SAM" id="MobiDB-lite"/>
    </source>
</evidence>
<feature type="compositionally biased region" description="Basic residues" evidence="1">
    <location>
        <begin position="90"/>
        <end position="101"/>
    </location>
</feature>
<comment type="caution">
    <text evidence="2">The sequence shown here is derived from an EMBL/GenBank/DDBJ whole genome shotgun (WGS) entry which is preliminary data.</text>
</comment>
<feature type="region of interest" description="Disordered" evidence="1">
    <location>
        <begin position="70"/>
        <end position="123"/>
    </location>
</feature>
<proteinExistence type="predicted"/>
<keyword evidence="3" id="KW-1185">Reference proteome</keyword>
<feature type="compositionally biased region" description="Polar residues" evidence="1">
    <location>
        <begin position="110"/>
        <end position="123"/>
    </location>
</feature>
<gene>
    <name evidence="2" type="ORF">Salat_0969300</name>
</gene>
<evidence type="ECO:0000313" key="3">
    <source>
        <dbReference type="Proteomes" id="UP001293254"/>
    </source>
</evidence>